<organism evidence="3 4">
    <name type="scientific">Astathelohania contejeani</name>
    <dbReference type="NCBI Taxonomy" id="164912"/>
    <lineage>
        <taxon>Eukaryota</taxon>
        <taxon>Fungi</taxon>
        <taxon>Fungi incertae sedis</taxon>
        <taxon>Microsporidia</taxon>
        <taxon>Astathelohaniidae</taxon>
        <taxon>Astathelohania</taxon>
    </lineage>
</organism>
<accession>A0ABQ7I2D7</accession>
<keyword evidence="1" id="KW-0240">DNA-directed RNA polymerase</keyword>
<name>A0ABQ7I2D7_9MICR</name>
<dbReference type="EMBL" id="SBIQ01000009">
    <property type="protein sequence ID" value="KAF7684548.1"/>
    <property type="molecule type" value="Genomic_DNA"/>
</dbReference>
<proteinExistence type="predicted"/>
<dbReference type="InterPro" id="IPR036898">
    <property type="entry name" value="RNA_pol_Rpb7-like_N_sf"/>
</dbReference>
<evidence type="ECO:0000256" key="2">
    <source>
        <dbReference type="ARBA" id="ARBA00023163"/>
    </source>
</evidence>
<protein>
    <submittedName>
        <fullName evidence="3">Uncharacterized protein</fullName>
    </submittedName>
</protein>
<dbReference type="Proteomes" id="UP001516464">
    <property type="component" value="Unassembled WGS sequence"/>
</dbReference>
<keyword evidence="4" id="KW-1185">Reference proteome</keyword>
<dbReference type="Gene3D" id="3.30.1490.120">
    <property type="entry name" value="RNA polymerase Rpb7-like, N-terminal domain"/>
    <property type="match status" value="1"/>
</dbReference>
<evidence type="ECO:0000313" key="3">
    <source>
        <dbReference type="EMBL" id="KAF7684548.1"/>
    </source>
</evidence>
<evidence type="ECO:0000256" key="1">
    <source>
        <dbReference type="ARBA" id="ARBA00022478"/>
    </source>
</evidence>
<evidence type="ECO:0000313" key="4">
    <source>
        <dbReference type="Proteomes" id="UP001516464"/>
    </source>
</evidence>
<keyword evidence="2" id="KW-0804">Transcription</keyword>
<comment type="caution">
    <text evidence="3">The sequence shown here is derived from an EMBL/GenBank/DDBJ whole genome shotgun (WGS) entry which is preliminary data.</text>
</comment>
<gene>
    <name evidence="3" type="ORF">TCON_0264</name>
</gene>
<sequence>MPSSNFILKKIRIVTKILPHLLDNPLSSINQTMQSYLMLYSHKLGGTLLAFQVVGIASNCYMKHEEASVYLECMVECLVYSLSKGDAVKCRDGCILGVFEADQEGSGILEVLEITTNNQSVMRIKGKLI</sequence>
<reference evidence="3 4" key="1">
    <citation type="submission" date="2019-01" db="EMBL/GenBank/DDBJ databases">
        <title>Genomes sequencing and comparative genomics of infectious freshwater microsporidia, Cucumispora dikerogammari and Thelohania contejeani.</title>
        <authorList>
            <person name="Cormier A."/>
            <person name="Giraud I."/>
            <person name="Wattier R."/>
            <person name="Teixeira M."/>
            <person name="Grandjean F."/>
            <person name="Rigaud T."/>
            <person name="Cordaux R."/>
        </authorList>
    </citation>
    <scope>NUCLEOTIDE SEQUENCE [LARGE SCALE GENOMIC DNA]</scope>
    <source>
        <strain evidence="3">T1</strain>
        <tissue evidence="3">Spores</tissue>
    </source>
</reference>